<name>A0A6G1PRW0_CHAAH</name>
<reference evidence="2" key="2">
    <citation type="submission" date="2019-02" db="EMBL/GenBank/DDBJ databases">
        <title>Opniocepnalus argus Var Kimnra genome.</title>
        <authorList>
            <person name="Zhou C."/>
            <person name="Xiao S."/>
        </authorList>
    </citation>
    <scope>NUCLEOTIDE SEQUENCE [LARGE SCALE GENOMIC DNA]</scope>
</reference>
<evidence type="ECO:0000313" key="2">
    <source>
        <dbReference type="Proteomes" id="UP000503349"/>
    </source>
</evidence>
<accession>A0A6G1PRW0</accession>
<reference evidence="1 2" key="1">
    <citation type="submission" date="2019-02" db="EMBL/GenBank/DDBJ databases">
        <title>Opniocepnalus argus genome.</title>
        <authorList>
            <person name="Zhou C."/>
            <person name="Xiao S."/>
        </authorList>
    </citation>
    <scope>NUCLEOTIDE SEQUENCE [LARGE SCALE GENOMIC DNA]</scope>
    <source>
        <strain evidence="1">OARG1902GOOAL</strain>
        <tissue evidence="1">Muscle</tissue>
    </source>
</reference>
<proteinExistence type="predicted"/>
<sequence>MIFTYKTLYTASHSSIRTHKHTHSHTDGGAAMQLACIHREKLTWGSVSCSRTQH</sequence>
<keyword evidence="2" id="KW-1185">Reference proteome</keyword>
<dbReference type="EMBL" id="CM015719">
    <property type="protein sequence ID" value="KAF3692874.1"/>
    <property type="molecule type" value="Genomic_DNA"/>
</dbReference>
<dbReference type="AlphaFoldDB" id="A0A6G1PRW0"/>
<evidence type="ECO:0000313" key="1">
    <source>
        <dbReference type="EMBL" id="KAF3692874.1"/>
    </source>
</evidence>
<gene>
    <name evidence="1" type="ORF">EXN66_Car008550</name>
</gene>
<dbReference type="Proteomes" id="UP000503349">
    <property type="component" value="Chromosome 8"/>
</dbReference>
<protein>
    <submittedName>
        <fullName evidence="1">Uncharacterized protein</fullName>
    </submittedName>
</protein>
<organism evidence="1 2">
    <name type="scientific">Channa argus</name>
    <name type="common">Northern snakehead</name>
    <name type="synonym">Ophicephalus argus</name>
    <dbReference type="NCBI Taxonomy" id="215402"/>
    <lineage>
        <taxon>Eukaryota</taxon>
        <taxon>Metazoa</taxon>
        <taxon>Chordata</taxon>
        <taxon>Craniata</taxon>
        <taxon>Vertebrata</taxon>
        <taxon>Euteleostomi</taxon>
        <taxon>Actinopterygii</taxon>
        <taxon>Neopterygii</taxon>
        <taxon>Teleostei</taxon>
        <taxon>Neoteleostei</taxon>
        <taxon>Acanthomorphata</taxon>
        <taxon>Anabantaria</taxon>
        <taxon>Anabantiformes</taxon>
        <taxon>Channoidei</taxon>
        <taxon>Channidae</taxon>
        <taxon>Channa</taxon>
    </lineage>
</organism>